<dbReference type="PANTHER" id="PTHR31225">
    <property type="entry name" value="OS04G0344100 PROTEIN-RELATED"/>
    <property type="match status" value="1"/>
</dbReference>
<dbReference type="SFLD" id="SFLDG01019">
    <property type="entry name" value="Terpene_Cyclase_Like_1_C_Termi"/>
    <property type="match status" value="1"/>
</dbReference>
<proteinExistence type="evidence at transcript level"/>
<accession>A0A1C7AAM8</accession>
<dbReference type="InterPro" id="IPR008949">
    <property type="entry name" value="Isoprenoid_synthase_dom_sf"/>
</dbReference>
<evidence type="ECO:0000313" key="7">
    <source>
        <dbReference type="EMBL" id="ANO43011.1"/>
    </source>
</evidence>
<dbReference type="CDD" id="cd00684">
    <property type="entry name" value="Terpene_cyclase_plant_C1"/>
    <property type="match status" value="1"/>
</dbReference>
<dbReference type="Pfam" id="PF03936">
    <property type="entry name" value="Terpene_synth_C"/>
    <property type="match status" value="1"/>
</dbReference>
<dbReference type="Gene3D" id="1.10.600.10">
    <property type="entry name" value="Farnesyl Diphosphate Synthase"/>
    <property type="match status" value="1"/>
</dbReference>
<sequence>MAPLVVSLTISHFVIQTGSTALHYSALPETRTKHCHSSRPFASINSNSLQMNQRPLTDYRPAIWNPELIDSLNTPYSYQSHGTQLDKLRQDAKRLLSSTSDPCLLLNHVESMQRLGIAYHFQEEIDYLLNTRIQPYSPDDHDLHTTALRFRILRDNNFPISSDVFGKFMSREGKFLDSLSRDVKGLLSLYEASFLGVDGEVILDEAKEFSSKNLRALLGRLESTSIDVAEQVKQSLQIPLFWRMPRVEARNFIDFYQKKDAKSSTLLELAKLDFNLVQSTYQQELKELSKWWENLGFKQKLSFTRDRLMQSYFSTTGITFKPQFSKARIAATKFINIVNTIDDIHDYYGSQDDLKLFDSAVKRWDLAAMEELPDYMKICYFAMYNLVNELAYDVLINQGIDVLPCLREAWTKFCGAAFVESQWCYTGYTPSMDDYLKNCWISIGVHGSLNFARAHQQGSRSPIANTPLHCLEDPLLYWSSVICRLNNDLATFQHESKTGEVVSFVKCYMVEKGVSQEQACDEIRELIKHAWKMLNTERRRSDLPPLMVEMCMDTPKLSQCLYQHGDGFGVAIDLTKDVMSSLIFRQIPI</sequence>
<comment type="cofactor">
    <cofactor evidence="1">
        <name>Mg(2+)</name>
        <dbReference type="ChEBI" id="CHEBI:18420"/>
    </cofactor>
</comment>
<dbReference type="GO" id="GO:0010333">
    <property type="term" value="F:terpene synthase activity"/>
    <property type="evidence" value="ECO:0007669"/>
    <property type="project" value="InterPro"/>
</dbReference>
<dbReference type="InterPro" id="IPR050148">
    <property type="entry name" value="Terpene_synthase-like"/>
</dbReference>
<dbReference type="BRENDA" id="4.2.3.131">
    <property type="organism ID" value="14452"/>
</dbReference>
<evidence type="ECO:0000259" key="5">
    <source>
        <dbReference type="Pfam" id="PF01397"/>
    </source>
</evidence>
<evidence type="ECO:0000256" key="2">
    <source>
        <dbReference type="ARBA" id="ARBA00022723"/>
    </source>
</evidence>
<dbReference type="SUPFAM" id="SSF48239">
    <property type="entry name" value="Terpenoid cyclases/Protein prenyltransferases"/>
    <property type="match status" value="1"/>
</dbReference>
<dbReference type="AlphaFoldDB" id="A0A1C7AAM8"/>
<keyword evidence="3" id="KW-0460">Magnesium</keyword>
<dbReference type="FunFam" id="1.10.600.10:FF:000007">
    <property type="entry name" value="Isoprene synthase, chloroplastic"/>
    <property type="match status" value="1"/>
</dbReference>
<dbReference type="FunFam" id="1.50.10.130:FF:000001">
    <property type="entry name" value="Isoprene synthase, chloroplastic"/>
    <property type="match status" value="1"/>
</dbReference>
<dbReference type="GO" id="GO:0000287">
    <property type="term" value="F:magnesium ion binding"/>
    <property type="evidence" value="ECO:0007669"/>
    <property type="project" value="InterPro"/>
</dbReference>
<dbReference type="SUPFAM" id="SSF48576">
    <property type="entry name" value="Terpenoid synthases"/>
    <property type="match status" value="1"/>
</dbReference>
<keyword evidence="2" id="KW-0479">Metal-binding</keyword>
<dbReference type="InterPro" id="IPR001906">
    <property type="entry name" value="Terpene_synth_N"/>
</dbReference>
<evidence type="ECO:0000256" key="1">
    <source>
        <dbReference type="ARBA" id="ARBA00001946"/>
    </source>
</evidence>
<dbReference type="InterPro" id="IPR005630">
    <property type="entry name" value="Terpene_synthase_metal-bd"/>
</dbReference>
<reference evidence="7" key="1">
    <citation type="submission" date="2016-03" db="EMBL/GenBank/DDBJ databases">
        <title>The terpene synthase gene family in Tripterygium wilfordii harbors a labdane-type diterpene synthase among the monoterpene synthase TPS-b subfamily: igin of Tripterygium wilfordii terpene synthases.</title>
        <authorList>
            <person name="Hansen N.L."/>
            <person name="Heskes A.M."/>
            <person name="Hamberger B."/>
            <person name="Olsen C.E."/>
            <person name="Andersen-Ranberg J."/>
            <person name="Hamberger B."/>
        </authorList>
    </citation>
    <scope>NUCLEOTIDE SEQUENCE</scope>
</reference>
<dbReference type="EMBL" id="KU948698">
    <property type="protein sequence ID" value="ANO43011.1"/>
    <property type="molecule type" value="mRNA"/>
</dbReference>
<dbReference type="InterPro" id="IPR044814">
    <property type="entry name" value="Terpene_cyclase_plant_C1"/>
</dbReference>
<keyword evidence="4" id="KW-0456">Lyase</keyword>
<dbReference type="PANTHER" id="PTHR31225:SF98">
    <property type="entry name" value="TERPENE SYNTHASE 9-RELATED"/>
    <property type="match status" value="1"/>
</dbReference>
<dbReference type="InterPro" id="IPR036965">
    <property type="entry name" value="Terpene_synth_N_sf"/>
</dbReference>
<evidence type="ECO:0000256" key="4">
    <source>
        <dbReference type="ARBA" id="ARBA00023239"/>
    </source>
</evidence>
<name>A0A1C7AAM8_TRIWF</name>
<dbReference type="Gene3D" id="1.50.10.130">
    <property type="entry name" value="Terpene synthase, N-terminal domain"/>
    <property type="match status" value="1"/>
</dbReference>
<dbReference type="InterPro" id="IPR008930">
    <property type="entry name" value="Terpenoid_cyclase/PrenylTrfase"/>
</dbReference>
<evidence type="ECO:0000256" key="3">
    <source>
        <dbReference type="ARBA" id="ARBA00022842"/>
    </source>
</evidence>
<protein>
    <submittedName>
        <fullName evidence="7">Terpene synthase 27</fullName>
    </submittedName>
</protein>
<evidence type="ECO:0000259" key="6">
    <source>
        <dbReference type="Pfam" id="PF03936"/>
    </source>
</evidence>
<organism evidence="7">
    <name type="scientific">Tripterygium wilfordii</name>
    <name type="common">Thunder God vine</name>
    <dbReference type="NCBI Taxonomy" id="458696"/>
    <lineage>
        <taxon>Eukaryota</taxon>
        <taxon>Viridiplantae</taxon>
        <taxon>Streptophyta</taxon>
        <taxon>Embryophyta</taxon>
        <taxon>Tracheophyta</taxon>
        <taxon>Spermatophyta</taxon>
        <taxon>Magnoliopsida</taxon>
        <taxon>eudicotyledons</taxon>
        <taxon>Gunneridae</taxon>
        <taxon>Pentapetalae</taxon>
        <taxon>rosids</taxon>
        <taxon>fabids</taxon>
        <taxon>Celastrales</taxon>
        <taxon>Celastraceae</taxon>
        <taxon>Tripterygium</taxon>
    </lineage>
</organism>
<dbReference type="SFLD" id="SFLDS00005">
    <property type="entry name" value="Isoprenoid_Synthase_Type_I"/>
    <property type="match status" value="1"/>
</dbReference>
<dbReference type="Pfam" id="PF01397">
    <property type="entry name" value="Terpene_synth"/>
    <property type="match status" value="1"/>
</dbReference>
<feature type="domain" description="Terpene synthase N-terminal" evidence="5">
    <location>
        <begin position="64"/>
        <end position="236"/>
    </location>
</feature>
<dbReference type="GO" id="GO:0016102">
    <property type="term" value="P:diterpenoid biosynthetic process"/>
    <property type="evidence" value="ECO:0007669"/>
    <property type="project" value="InterPro"/>
</dbReference>
<gene>
    <name evidence="7" type="primary">TPS27</name>
</gene>
<feature type="domain" description="Terpene synthase metal-binding" evidence="6">
    <location>
        <begin position="294"/>
        <end position="532"/>
    </location>
</feature>
<dbReference type="InterPro" id="IPR034741">
    <property type="entry name" value="Terpene_cyclase-like_1_C"/>
</dbReference>